<dbReference type="AlphaFoldDB" id="H5SSI8"/>
<dbReference type="CDD" id="cd04489">
    <property type="entry name" value="ExoVII_LU_OBF"/>
    <property type="match status" value="1"/>
</dbReference>
<comment type="subcellular location">
    <subcellularLocation>
        <location evidence="5 6">Cytoplasm</location>
    </subcellularLocation>
</comment>
<evidence type="ECO:0000313" key="10">
    <source>
        <dbReference type="EMBL" id="BAL59124.1"/>
    </source>
</evidence>
<keyword evidence="1 5" id="KW-0963">Cytoplasm</keyword>
<proteinExistence type="inferred from homology"/>
<dbReference type="InterPro" id="IPR025824">
    <property type="entry name" value="OB-fold_nuc-bd_dom"/>
</dbReference>
<evidence type="ECO:0000256" key="6">
    <source>
        <dbReference type="RuleBase" id="RU004355"/>
    </source>
</evidence>
<dbReference type="GO" id="GO:0008855">
    <property type="term" value="F:exodeoxyribonuclease VII activity"/>
    <property type="evidence" value="ECO:0007669"/>
    <property type="project" value="UniProtKB-UniRule"/>
</dbReference>
<evidence type="ECO:0000256" key="3">
    <source>
        <dbReference type="ARBA" id="ARBA00022801"/>
    </source>
</evidence>
<dbReference type="GO" id="GO:0006308">
    <property type="term" value="P:DNA catabolic process"/>
    <property type="evidence" value="ECO:0007669"/>
    <property type="project" value="UniProtKB-UniRule"/>
</dbReference>
<sequence>MGEMRSLFTETAQRQQSPETAPTIFTVSQINRVVHDLLETGLPALWLEGEISNFTHHRNGHMYFTLKDESAEIAAVMFADRNISLQFTPADGQKVIAFGQITLYERKGRYQINIEEMRPAGIGKLQLELEKLKERLHAEGLFDARFKQPIAKFPERIGIVTSPEGAALRDILKILRERYPVVEVLLFPARVQGEGASAEIAEAIRSANRYALKIEKIDTLIVTRGGGSLEDLWAFNEEPVARAIFESVIPIISAVGHEVDITIADLVADVRAPTPTAAAQIAVPDRRELLEFAHSAQTRLQQLIVSLIDGYRMRLEVLQRSRGLHRPLQLLREHQQSLDHASELLVRTMRERLARQQERWRSLVSRLESVNPASVLRRGFSVVESEAGQIVRSAEQVQVGERVKITLHQGKLLSRVEAKEADHGEEIFKD</sequence>
<dbReference type="GO" id="GO:0003676">
    <property type="term" value="F:nucleic acid binding"/>
    <property type="evidence" value="ECO:0007669"/>
    <property type="project" value="InterPro"/>
</dbReference>
<dbReference type="EMBL" id="AP011802">
    <property type="protein sequence ID" value="BAL59124.1"/>
    <property type="molecule type" value="Genomic_DNA"/>
</dbReference>
<dbReference type="NCBIfam" id="TIGR00237">
    <property type="entry name" value="xseA"/>
    <property type="match status" value="1"/>
</dbReference>
<feature type="compositionally biased region" description="Polar residues" evidence="7">
    <location>
        <begin position="8"/>
        <end position="20"/>
    </location>
</feature>
<evidence type="ECO:0000256" key="5">
    <source>
        <dbReference type="HAMAP-Rule" id="MF_00378"/>
    </source>
</evidence>
<comment type="subunit">
    <text evidence="5">Heterooligomer composed of large and small subunits.</text>
</comment>
<keyword evidence="2 5" id="KW-0540">Nuclease</keyword>
<dbReference type="InterPro" id="IPR003753">
    <property type="entry name" value="Exonuc_VII_L"/>
</dbReference>
<comment type="function">
    <text evidence="5">Bidirectionally degrades single-stranded DNA into large acid-insoluble oligonucleotides, which are then degraded further into small acid-soluble oligonucleotides.</text>
</comment>
<accession>H5SSI8</accession>
<organism evidence="10">
    <name type="scientific">Acetithermum autotrophicum</name>
    <dbReference type="NCBI Taxonomy" id="1446466"/>
    <lineage>
        <taxon>Bacteria</taxon>
        <taxon>Candidatus Bipolaricaulota</taxon>
        <taxon>Candidatus Acetithermum</taxon>
    </lineage>
</organism>
<dbReference type="GO" id="GO:0009318">
    <property type="term" value="C:exodeoxyribonuclease VII complex"/>
    <property type="evidence" value="ECO:0007669"/>
    <property type="project" value="UniProtKB-UniRule"/>
</dbReference>
<dbReference type="Pfam" id="PF13742">
    <property type="entry name" value="tRNA_anti_2"/>
    <property type="match status" value="1"/>
</dbReference>
<keyword evidence="3 5" id="KW-0378">Hydrolase</keyword>
<dbReference type="EC" id="3.1.11.6" evidence="5"/>
<reference evidence="10" key="2">
    <citation type="journal article" date="2012" name="PLoS ONE">
        <title>A Deeply Branching Thermophilic Bacterium with an Ancient Acetyl-CoA Pathway Dominates a Subsurface Ecosystem.</title>
        <authorList>
            <person name="Takami H."/>
            <person name="Noguchi H."/>
            <person name="Takaki Y."/>
            <person name="Uchiyama I."/>
            <person name="Toyoda A."/>
            <person name="Nishi S."/>
            <person name="Chee G.-J."/>
            <person name="Arai W."/>
            <person name="Nunoura T."/>
            <person name="Itoh T."/>
            <person name="Hattori M."/>
            <person name="Takai K."/>
        </authorList>
    </citation>
    <scope>NUCLEOTIDE SEQUENCE</scope>
</reference>
<comment type="catalytic activity">
    <reaction evidence="5 6">
        <text>Exonucleolytic cleavage in either 5'- to 3'- or 3'- to 5'-direction to yield nucleoside 5'-phosphates.</text>
        <dbReference type="EC" id="3.1.11.6"/>
    </reaction>
</comment>
<dbReference type="GO" id="GO:0005737">
    <property type="term" value="C:cytoplasm"/>
    <property type="evidence" value="ECO:0007669"/>
    <property type="project" value="UniProtKB-SubCell"/>
</dbReference>
<gene>
    <name evidence="5" type="primary">xseA</name>
    <name evidence="10" type="ORF">HGMM_OP3C279</name>
</gene>
<evidence type="ECO:0000256" key="7">
    <source>
        <dbReference type="SAM" id="MobiDB-lite"/>
    </source>
</evidence>
<dbReference type="PANTHER" id="PTHR30008:SF0">
    <property type="entry name" value="EXODEOXYRIBONUCLEASE 7 LARGE SUBUNIT"/>
    <property type="match status" value="1"/>
</dbReference>
<protein>
    <recommendedName>
        <fullName evidence="5">Exodeoxyribonuclease 7 large subunit</fullName>
        <ecNumber evidence="5">3.1.11.6</ecNumber>
    </recommendedName>
    <alternativeName>
        <fullName evidence="5">Exodeoxyribonuclease VII large subunit</fullName>
        <shortName evidence="5">Exonuclease VII large subunit</shortName>
    </alternativeName>
</protein>
<keyword evidence="4 5" id="KW-0269">Exonuclease</keyword>
<evidence type="ECO:0000259" key="8">
    <source>
        <dbReference type="Pfam" id="PF02601"/>
    </source>
</evidence>
<evidence type="ECO:0000259" key="9">
    <source>
        <dbReference type="Pfam" id="PF13742"/>
    </source>
</evidence>
<evidence type="ECO:0000256" key="1">
    <source>
        <dbReference type="ARBA" id="ARBA00022490"/>
    </source>
</evidence>
<evidence type="ECO:0000256" key="4">
    <source>
        <dbReference type="ARBA" id="ARBA00022839"/>
    </source>
</evidence>
<dbReference type="InterPro" id="IPR020579">
    <property type="entry name" value="Exonuc_VII_lsu_C"/>
</dbReference>
<feature type="domain" description="OB-fold nucleic acid binding" evidence="9">
    <location>
        <begin position="25"/>
        <end position="118"/>
    </location>
</feature>
<reference evidence="10" key="1">
    <citation type="journal article" date="2005" name="Environ. Microbiol.">
        <title>Genetic and functional properties of uncultivated thermophilic crenarchaeotes from a subsurface gold mine as revealed by analysis of genome fragments.</title>
        <authorList>
            <person name="Nunoura T."/>
            <person name="Hirayama H."/>
            <person name="Takami H."/>
            <person name="Oida H."/>
            <person name="Nishi S."/>
            <person name="Shimamura S."/>
            <person name="Suzuki Y."/>
            <person name="Inagaki F."/>
            <person name="Takai K."/>
            <person name="Nealson K.H."/>
            <person name="Horikoshi K."/>
        </authorList>
    </citation>
    <scope>NUCLEOTIDE SEQUENCE</scope>
</reference>
<dbReference type="Pfam" id="PF02601">
    <property type="entry name" value="Exonuc_VII_L"/>
    <property type="match status" value="1"/>
</dbReference>
<dbReference type="PANTHER" id="PTHR30008">
    <property type="entry name" value="EXODEOXYRIBONUCLEASE 7 LARGE SUBUNIT"/>
    <property type="match status" value="1"/>
</dbReference>
<evidence type="ECO:0000256" key="2">
    <source>
        <dbReference type="ARBA" id="ARBA00022722"/>
    </source>
</evidence>
<comment type="similarity">
    <text evidence="5 6">Belongs to the XseA family.</text>
</comment>
<feature type="domain" description="Exonuclease VII large subunit C-terminal" evidence="8">
    <location>
        <begin position="141"/>
        <end position="367"/>
    </location>
</feature>
<dbReference type="HAMAP" id="MF_00378">
    <property type="entry name" value="Exonuc_7_L"/>
    <property type="match status" value="1"/>
</dbReference>
<feature type="region of interest" description="Disordered" evidence="7">
    <location>
        <begin position="1"/>
        <end position="20"/>
    </location>
</feature>
<name>H5SSI8_ACEAU</name>